<dbReference type="PANTHER" id="PTHR33840:SF1">
    <property type="entry name" value="TLE1 PHOSPHOLIPASE DOMAIN-CONTAINING PROTEIN"/>
    <property type="match status" value="1"/>
</dbReference>
<proteinExistence type="predicted"/>
<dbReference type="InterPro" id="IPR018712">
    <property type="entry name" value="Tle1-like_cat"/>
</dbReference>
<feature type="region of interest" description="Disordered" evidence="1">
    <location>
        <begin position="315"/>
        <end position="345"/>
    </location>
</feature>
<comment type="caution">
    <text evidence="3">The sequence shown here is derived from an EMBL/GenBank/DDBJ whole genome shotgun (WGS) entry which is preliminary data.</text>
</comment>
<dbReference type="Proteomes" id="UP000260351">
    <property type="component" value="Unassembled WGS sequence"/>
</dbReference>
<gene>
    <name evidence="3" type="ORF">DZC52_10205</name>
</gene>
<evidence type="ECO:0000259" key="2">
    <source>
        <dbReference type="Pfam" id="PF09994"/>
    </source>
</evidence>
<dbReference type="EMBL" id="QUZK01000041">
    <property type="protein sequence ID" value="RFF29813.1"/>
    <property type="molecule type" value="Genomic_DNA"/>
</dbReference>
<dbReference type="PANTHER" id="PTHR33840">
    <property type="match status" value="1"/>
</dbReference>
<reference evidence="3 4" key="1">
    <citation type="submission" date="2018-08" db="EMBL/GenBank/DDBJ databases">
        <title>Wenzhouxiangella salilacus sp. nov., a novel bacterium isolated from a saline lake in Xinjiang Province, China.</title>
        <authorList>
            <person name="Han S."/>
        </authorList>
    </citation>
    <scope>NUCLEOTIDE SEQUENCE [LARGE SCALE GENOMIC DNA]</scope>
    <source>
        <strain evidence="3 4">XDB06</strain>
    </source>
</reference>
<dbReference type="OrthoDB" id="4378831at2"/>
<organism evidence="3 4">
    <name type="scientific">Wenzhouxiangella sediminis</name>
    <dbReference type="NCBI Taxonomy" id="1792836"/>
    <lineage>
        <taxon>Bacteria</taxon>
        <taxon>Pseudomonadati</taxon>
        <taxon>Pseudomonadota</taxon>
        <taxon>Gammaproteobacteria</taxon>
        <taxon>Chromatiales</taxon>
        <taxon>Wenzhouxiangellaceae</taxon>
        <taxon>Wenzhouxiangella</taxon>
    </lineage>
</organism>
<protein>
    <submittedName>
        <fullName evidence="3">DUF2235 domain-containing protein</fullName>
    </submittedName>
</protein>
<accession>A0A3E1K761</accession>
<evidence type="ECO:0000313" key="3">
    <source>
        <dbReference type="EMBL" id="RFF29813.1"/>
    </source>
</evidence>
<keyword evidence="4" id="KW-1185">Reference proteome</keyword>
<evidence type="ECO:0000256" key="1">
    <source>
        <dbReference type="SAM" id="MobiDB-lite"/>
    </source>
</evidence>
<name>A0A3E1K761_9GAMM</name>
<dbReference type="AlphaFoldDB" id="A0A3E1K761"/>
<dbReference type="RefSeq" id="WP_116651047.1">
    <property type="nucleotide sequence ID" value="NZ_QUZK01000041.1"/>
</dbReference>
<feature type="domain" description="T6SS Phospholipase effector Tle1-like catalytic" evidence="2">
    <location>
        <begin position="2"/>
        <end position="264"/>
    </location>
</feature>
<dbReference type="InterPro" id="IPR029058">
    <property type="entry name" value="AB_hydrolase_fold"/>
</dbReference>
<dbReference type="SUPFAM" id="SSF53474">
    <property type="entry name" value="alpha/beta-Hydrolases"/>
    <property type="match status" value="1"/>
</dbReference>
<sequence length="345" mass="38865">MKRIVVCCDGTWSSADRERDGEPAPTSVPRLAEAVAGGDSLGVEQRVYYGPGVGADGNWLYRWFAGATGWGLSDNLKDAYRFVVEHYEPGDELFLFGYSRGAFTVRSLGGLIYNAGILKREFSDHVDEAFELYKSRSPLKHPDGSKAVRFRERLSWEHRTPIHFIGVWDTVGALGNPLLLHSSPLSRRVQFHDTQLGPTVRFAYHALAIDEKRRHFKATRWQRHPEASGQAMEQRWFVGVHGDVGGGSPHDGLSDLAFDWMVRQARLCGLAVEGVDAAPDVFQGPARSRRGLFRLIPPWHRPIAAADEYRSGEVVDESAQRRWRDDDEYRPPNLGAHFRRRGDEG</sequence>
<dbReference type="Pfam" id="PF09994">
    <property type="entry name" value="T6SS_Tle1-like_cat"/>
    <property type="match status" value="1"/>
</dbReference>
<evidence type="ECO:0000313" key="4">
    <source>
        <dbReference type="Proteomes" id="UP000260351"/>
    </source>
</evidence>
<feature type="compositionally biased region" description="Basic and acidic residues" evidence="1">
    <location>
        <begin position="315"/>
        <end position="330"/>
    </location>
</feature>